<dbReference type="EMBL" id="BMAO01009311">
    <property type="protein sequence ID" value="GFR30013.1"/>
    <property type="molecule type" value="Genomic_DNA"/>
</dbReference>
<evidence type="ECO:0000313" key="1">
    <source>
        <dbReference type="EMBL" id="GFR30013.1"/>
    </source>
</evidence>
<dbReference type="AlphaFoldDB" id="A0A8X6HUA6"/>
<keyword evidence="2" id="KW-1185">Reference proteome</keyword>
<name>A0A8X6HUA6_TRICU</name>
<gene>
    <name evidence="1" type="ORF">TNCT_26741</name>
</gene>
<reference evidence="1" key="1">
    <citation type="submission" date="2020-07" db="EMBL/GenBank/DDBJ databases">
        <title>Multicomponent nature underlies the extraordinary mechanical properties of spider dragline silk.</title>
        <authorList>
            <person name="Kono N."/>
            <person name="Nakamura H."/>
            <person name="Mori M."/>
            <person name="Yoshida Y."/>
            <person name="Ohtoshi R."/>
            <person name="Malay A.D."/>
            <person name="Moran D.A.P."/>
            <person name="Tomita M."/>
            <person name="Numata K."/>
            <person name="Arakawa K."/>
        </authorList>
    </citation>
    <scope>NUCLEOTIDE SEQUENCE</scope>
</reference>
<dbReference type="Proteomes" id="UP000887116">
    <property type="component" value="Unassembled WGS sequence"/>
</dbReference>
<protein>
    <submittedName>
        <fullName evidence="1">Uncharacterized protein</fullName>
    </submittedName>
</protein>
<comment type="caution">
    <text evidence="1">The sequence shown here is derived from an EMBL/GenBank/DDBJ whole genome shotgun (WGS) entry which is preliminary data.</text>
</comment>
<sequence length="115" mass="13215">MNVIEENYENSETTYIGKLKSVNELDTKETNCVWYEKILVSKNAVMFKLDTGSQVNVISKSELLKLEEKPAVRNCKTDVLDYSDNRVPILGKCYLNCQTKRYGKTYNFLVTSLNS</sequence>
<evidence type="ECO:0000313" key="2">
    <source>
        <dbReference type="Proteomes" id="UP000887116"/>
    </source>
</evidence>
<organism evidence="1 2">
    <name type="scientific">Trichonephila clavata</name>
    <name type="common">Joro spider</name>
    <name type="synonym">Nephila clavata</name>
    <dbReference type="NCBI Taxonomy" id="2740835"/>
    <lineage>
        <taxon>Eukaryota</taxon>
        <taxon>Metazoa</taxon>
        <taxon>Ecdysozoa</taxon>
        <taxon>Arthropoda</taxon>
        <taxon>Chelicerata</taxon>
        <taxon>Arachnida</taxon>
        <taxon>Araneae</taxon>
        <taxon>Araneomorphae</taxon>
        <taxon>Entelegynae</taxon>
        <taxon>Araneoidea</taxon>
        <taxon>Nephilidae</taxon>
        <taxon>Trichonephila</taxon>
    </lineage>
</organism>
<accession>A0A8X6HUA6</accession>
<proteinExistence type="predicted"/>
<dbReference type="OrthoDB" id="6510779at2759"/>